<feature type="binding site" evidence="4">
    <location>
        <begin position="8"/>
        <end position="15"/>
    </location>
    <ligand>
        <name>substrate</name>
    </ligand>
</feature>
<dbReference type="InterPro" id="IPR001345">
    <property type="entry name" value="PG/BPGM_mutase_AS"/>
</dbReference>
<dbReference type="AlphaFoldDB" id="A0A1M4UDF4"/>
<dbReference type="CDD" id="cd07067">
    <property type="entry name" value="HP_PGM_like"/>
    <property type="match status" value="1"/>
</dbReference>
<evidence type="ECO:0000256" key="3">
    <source>
        <dbReference type="PIRSR" id="PIRSR613078-1"/>
    </source>
</evidence>
<dbReference type="Pfam" id="PF00300">
    <property type="entry name" value="His_Phos_1"/>
    <property type="match status" value="1"/>
</dbReference>
<feature type="binding site" evidence="4">
    <location>
        <position position="58"/>
    </location>
    <ligand>
        <name>substrate</name>
    </ligand>
</feature>
<dbReference type="InterPro" id="IPR013078">
    <property type="entry name" value="His_Pase_superF_clade-1"/>
</dbReference>
<keyword evidence="1" id="KW-0324">Glycolysis</keyword>
<protein>
    <submittedName>
        <fullName evidence="5">Probable phosphoglycerate mutase</fullName>
    </submittedName>
</protein>
<dbReference type="Proteomes" id="UP000184088">
    <property type="component" value="Unassembled WGS sequence"/>
</dbReference>
<dbReference type="PANTHER" id="PTHR48100">
    <property type="entry name" value="BROAD-SPECIFICITY PHOSPHATASE YOR283W-RELATED"/>
    <property type="match status" value="1"/>
</dbReference>
<feature type="active site" description="Proton donor/acceptor" evidence="3">
    <location>
        <position position="82"/>
    </location>
</feature>
<evidence type="ECO:0000256" key="1">
    <source>
        <dbReference type="ARBA" id="ARBA00023152"/>
    </source>
</evidence>
<dbReference type="GO" id="GO:0016791">
    <property type="term" value="F:phosphatase activity"/>
    <property type="evidence" value="ECO:0007669"/>
    <property type="project" value="TreeGrafter"/>
</dbReference>
<organism evidence="5 6">
    <name type="scientific">Caldanaerobius fijiensis DSM 17918</name>
    <dbReference type="NCBI Taxonomy" id="1121256"/>
    <lineage>
        <taxon>Bacteria</taxon>
        <taxon>Bacillati</taxon>
        <taxon>Bacillota</taxon>
        <taxon>Clostridia</taxon>
        <taxon>Thermoanaerobacterales</taxon>
        <taxon>Thermoanaerobacteraceae</taxon>
        <taxon>Caldanaerobius</taxon>
    </lineage>
</organism>
<evidence type="ECO:0000256" key="2">
    <source>
        <dbReference type="ARBA" id="ARBA00023235"/>
    </source>
</evidence>
<keyword evidence="2" id="KW-0413">Isomerase</keyword>
<name>A0A1M4UDF4_9THEO</name>
<dbReference type="Gene3D" id="3.40.50.1240">
    <property type="entry name" value="Phosphoglycerate mutase-like"/>
    <property type="match status" value="1"/>
</dbReference>
<dbReference type="PRINTS" id="PR00991">
    <property type="entry name" value="6PFRUCTKNASE"/>
</dbReference>
<dbReference type="RefSeq" id="WP_073341464.1">
    <property type="nucleotide sequence ID" value="NZ_FQVH01000002.1"/>
</dbReference>
<dbReference type="GO" id="GO:0005524">
    <property type="term" value="F:ATP binding"/>
    <property type="evidence" value="ECO:0007669"/>
    <property type="project" value="InterPro"/>
</dbReference>
<dbReference type="SUPFAM" id="SSF53254">
    <property type="entry name" value="Phosphoglycerate mutase-like"/>
    <property type="match status" value="1"/>
</dbReference>
<feature type="active site" description="Tele-phosphohistidine intermediate" evidence="3">
    <location>
        <position position="9"/>
    </location>
</feature>
<dbReference type="GO" id="GO:0006003">
    <property type="term" value="P:fructose 2,6-bisphosphate metabolic process"/>
    <property type="evidence" value="ECO:0007669"/>
    <property type="project" value="InterPro"/>
</dbReference>
<dbReference type="GO" id="GO:0005737">
    <property type="term" value="C:cytoplasm"/>
    <property type="evidence" value="ECO:0007669"/>
    <property type="project" value="TreeGrafter"/>
</dbReference>
<evidence type="ECO:0000256" key="4">
    <source>
        <dbReference type="PIRSR" id="PIRSR613078-2"/>
    </source>
</evidence>
<dbReference type="OrthoDB" id="9781415at2"/>
<dbReference type="EMBL" id="FQVH01000002">
    <property type="protein sequence ID" value="SHE54779.1"/>
    <property type="molecule type" value="Genomic_DNA"/>
</dbReference>
<dbReference type="SMART" id="SM00855">
    <property type="entry name" value="PGAM"/>
    <property type="match status" value="1"/>
</dbReference>
<dbReference type="STRING" id="1121256.SAMN02746089_00447"/>
<dbReference type="InterPro" id="IPR003094">
    <property type="entry name" value="6Pfruct_kin"/>
</dbReference>
<accession>A0A1M4UDF4</accession>
<dbReference type="InterPro" id="IPR029033">
    <property type="entry name" value="His_PPase_superfam"/>
</dbReference>
<evidence type="ECO:0000313" key="5">
    <source>
        <dbReference type="EMBL" id="SHE54779.1"/>
    </source>
</evidence>
<reference evidence="5 6" key="1">
    <citation type="submission" date="2016-11" db="EMBL/GenBank/DDBJ databases">
        <authorList>
            <person name="Jaros S."/>
            <person name="Januszkiewicz K."/>
            <person name="Wedrychowicz H."/>
        </authorList>
    </citation>
    <scope>NUCLEOTIDE SEQUENCE [LARGE SCALE GENOMIC DNA]</scope>
    <source>
        <strain evidence="5 6">DSM 17918</strain>
    </source>
</reference>
<evidence type="ECO:0000313" key="6">
    <source>
        <dbReference type="Proteomes" id="UP000184088"/>
    </source>
</evidence>
<dbReference type="PROSITE" id="PS00175">
    <property type="entry name" value="PG_MUTASE"/>
    <property type="match status" value="1"/>
</dbReference>
<keyword evidence="6" id="KW-1185">Reference proteome</keyword>
<proteinExistence type="predicted"/>
<gene>
    <name evidence="5" type="ORF">SAMN02746089_00447</name>
</gene>
<sequence length="203" mass="23933">MNRLYLIRHGETEWNLYNKTQGCRDIPLNDNGRHQSMMLARRMSMYNIDKIYSSDLRRAVETASYIAEILKKDIIRMKEFREINFGLWEGLTFEEIKKNYPEEHKVWKETPHNAKIPGGEMLKDVYERVMVGLRKVLDESSNQDIIIVSHGGPIKLMVLGLLGIDISKYNRFRQDNTAVNIIEIYENKNAVLTLYNDTRHLLW</sequence>
<dbReference type="InterPro" id="IPR050275">
    <property type="entry name" value="PGM_Phosphatase"/>
</dbReference>
<dbReference type="PANTHER" id="PTHR48100:SF1">
    <property type="entry name" value="HISTIDINE PHOSPHATASE FAMILY PROTEIN-RELATED"/>
    <property type="match status" value="1"/>
</dbReference>